<feature type="binding site" evidence="19">
    <location>
        <begin position="52"/>
        <end position="55"/>
    </location>
    <ligand>
        <name>GTP</name>
        <dbReference type="ChEBI" id="CHEBI:37565"/>
    </ligand>
</feature>
<evidence type="ECO:0000256" key="3">
    <source>
        <dbReference type="ARBA" id="ARBA00001522"/>
    </source>
</evidence>
<evidence type="ECO:0000256" key="6">
    <source>
        <dbReference type="ARBA" id="ARBA00005159"/>
    </source>
</evidence>
<evidence type="ECO:0000256" key="9">
    <source>
        <dbReference type="ARBA" id="ARBA00012523"/>
    </source>
</evidence>
<keyword evidence="21" id="KW-1185">Reference proteome</keyword>
<comment type="caution">
    <text evidence="20">The sequence shown here is derived from an EMBL/GenBank/DDBJ whole genome shotgun (WGS) entry which is preliminary data.</text>
</comment>
<protein>
    <recommendedName>
        <fullName evidence="16">Adenosylcobinamide kinase</fullName>
        <ecNumber evidence="8">2.7.1.156</ecNumber>
        <ecNumber evidence="9">2.7.7.62</ecNumber>
    </recommendedName>
    <alternativeName>
        <fullName evidence="17">Adenosylcobinamide-phosphate guanylyltransferase</fullName>
    </alternativeName>
</protein>
<name>A0AA43XIK1_9CLOT</name>
<evidence type="ECO:0000256" key="15">
    <source>
        <dbReference type="ARBA" id="ARBA00023134"/>
    </source>
</evidence>
<dbReference type="Pfam" id="PF02283">
    <property type="entry name" value="CobU"/>
    <property type="match status" value="1"/>
</dbReference>
<evidence type="ECO:0000256" key="17">
    <source>
        <dbReference type="ARBA" id="ARBA00030571"/>
    </source>
</evidence>
<evidence type="ECO:0000256" key="11">
    <source>
        <dbReference type="ARBA" id="ARBA00022679"/>
    </source>
</evidence>
<dbReference type="PANTHER" id="PTHR34848">
    <property type="match status" value="1"/>
</dbReference>
<evidence type="ECO:0000256" key="16">
    <source>
        <dbReference type="ARBA" id="ARBA00029570"/>
    </source>
</evidence>
<evidence type="ECO:0000256" key="12">
    <source>
        <dbReference type="ARBA" id="ARBA00022741"/>
    </source>
</evidence>
<dbReference type="Gene3D" id="3.40.50.300">
    <property type="entry name" value="P-loop containing nucleotide triphosphate hydrolases"/>
    <property type="match status" value="1"/>
</dbReference>
<comment type="catalytic activity">
    <reaction evidence="2">
        <text>adenosylcob(III)inamide phosphate + GTP + H(+) = adenosylcob(III)inamide-GDP + diphosphate</text>
        <dbReference type="Rhea" id="RHEA:22712"/>
        <dbReference type="ChEBI" id="CHEBI:15378"/>
        <dbReference type="ChEBI" id="CHEBI:33019"/>
        <dbReference type="ChEBI" id="CHEBI:37565"/>
        <dbReference type="ChEBI" id="CHEBI:58502"/>
        <dbReference type="ChEBI" id="CHEBI:60487"/>
        <dbReference type="EC" id="2.7.7.62"/>
    </reaction>
</comment>
<dbReference type="CDD" id="cd00544">
    <property type="entry name" value="CobU"/>
    <property type="match status" value="1"/>
</dbReference>
<evidence type="ECO:0000256" key="2">
    <source>
        <dbReference type="ARBA" id="ARBA00000711"/>
    </source>
</evidence>
<dbReference type="RefSeq" id="WP_160718408.1">
    <property type="nucleotide sequence ID" value="NZ_SUMG01000001.1"/>
</dbReference>
<dbReference type="GO" id="GO:0043752">
    <property type="term" value="F:adenosylcobinamide kinase activity"/>
    <property type="evidence" value="ECO:0007669"/>
    <property type="project" value="UniProtKB-EC"/>
</dbReference>
<dbReference type="EMBL" id="SUMG01000001">
    <property type="protein sequence ID" value="NBG87106.1"/>
    <property type="molecule type" value="Genomic_DNA"/>
</dbReference>
<dbReference type="GO" id="GO:0009236">
    <property type="term" value="P:cobalamin biosynthetic process"/>
    <property type="evidence" value="ECO:0007669"/>
    <property type="project" value="UniProtKB-KW"/>
</dbReference>
<comment type="catalytic activity">
    <reaction evidence="1">
        <text>adenosylcob(III)inamide + ATP = adenosylcob(III)inamide phosphate + ADP + H(+)</text>
        <dbReference type="Rhea" id="RHEA:15769"/>
        <dbReference type="ChEBI" id="CHEBI:2480"/>
        <dbReference type="ChEBI" id="CHEBI:15378"/>
        <dbReference type="ChEBI" id="CHEBI:30616"/>
        <dbReference type="ChEBI" id="CHEBI:58502"/>
        <dbReference type="ChEBI" id="CHEBI:456216"/>
        <dbReference type="EC" id="2.7.1.156"/>
    </reaction>
</comment>
<keyword evidence="13 20" id="KW-0418">Kinase</keyword>
<evidence type="ECO:0000313" key="20">
    <source>
        <dbReference type="EMBL" id="NBG87106.1"/>
    </source>
</evidence>
<comment type="catalytic activity">
    <reaction evidence="3">
        <text>adenosylcob(III)inamide + GTP = adenosylcob(III)inamide phosphate + GDP + H(+)</text>
        <dbReference type="Rhea" id="RHEA:15765"/>
        <dbReference type="ChEBI" id="CHEBI:2480"/>
        <dbReference type="ChEBI" id="CHEBI:15378"/>
        <dbReference type="ChEBI" id="CHEBI:37565"/>
        <dbReference type="ChEBI" id="CHEBI:58189"/>
        <dbReference type="ChEBI" id="CHEBI:58502"/>
        <dbReference type="EC" id="2.7.1.156"/>
    </reaction>
</comment>
<evidence type="ECO:0000313" key="21">
    <source>
        <dbReference type="Proteomes" id="UP000449710"/>
    </source>
</evidence>
<evidence type="ECO:0000256" key="18">
    <source>
        <dbReference type="PIRSR" id="PIRSR006135-1"/>
    </source>
</evidence>
<accession>A0AA43XIK1</accession>
<dbReference type="GO" id="GO:0005525">
    <property type="term" value="F:GTP binding"/>
    <property type="evidence" value="ECO:0007669"/>
    <property type="project" value="UniProtKB-KW"/>
</dbReference>
<keyword evidence="11 20" id="KW-0808">Transferase</keyword>
<feature type="binding site" evidence="19">
    <location>
        <position position="86"/>
    </location>
    <ligand>
        <name>GTP</name>
        <dbReference type="ChEBI" id="CHEBI:37565"/>
    </ligand>
</feature>
<dbReference type="Proteomes" id="UP000449710">
    <property type="component" value="Unassembled WGS sequence"/>
</dbReference>
<feature type="binding site" evidence="19">
    <location>
        <begin position="7"/>
        <end position="14"/>
    </location>
    <ligand>
        <name>GTP</name>
        <dbReference type="ChEBI" id="CHEBI:37565"/>
    </ligand>
</feature>
<comment type="function">
    <text evidence="4">Catalyzes ATP-dependent phosphorylation of adenosylcobinamide and addition of GMP to adenosylcobinamide phosphate.</text>
</comment>
<keyword evidence="20" id="KW-0548">Nucleotidyltransferase</keyword>
<dbReference type="PANTHER" id="PTHR34848:SF1">
    <property type="entry name" value="BIFUNCTIONAL ADENOSYLCOBALAMIN BIOSYNTHESIS PROTEIN COBU"/>
    <property type="match status" value="1"/>
</dbReference>
<evidence type="ECO:0000256" key="5">
    <source>
        <dbReference type="ARBA" id="ARBA00004692"/>
    </source>
</evidence>
<dbReference type="AlphaFoldDB" id="A0AA43XIK1"/>
<keyword evidence="14" id="KW-0067">ATP-binding</keyword>
<evidence type="ECO:0000256" key="4">
    <source>
        <dbReference type="ARBA" id="ARBA00003889"/>
    </source>
</evidence>
<evidence type="ECO:0000256" key="1">
    <source>
        <dbReference type="ARBA" id="ARBA00000312"/>
    </source>
</evidence>
<dbReference type="EC" id="2.7.1.156" evidence="8"/>
<feature type="binding site" evidence="19">
    <location>
        <position position="63"/>
    </location>
    <ligand>
        <name>GTP</name>
        <dbReference type="ChEBI" id="CHEBI:37565"/>
    </ligand>
</feature>
<evidence type="ECO:0000256" key="13">
    <source>
        <dbReference type="ARBA" id="ARBA00022777"/>
    </source>
</evidence>
<evidence type="ECO:0000256" key="7">
    <source>
        <dbReference type="ARBA" id="ARBA00007490"/>
    </source>
</evidence>
<evidence type="ECO:0000256" key="19">
    <source>
        <dbReference type="PIRSR" id="PIRSR006135-2"/>
    </source>
</evidence>
<dbReference type="PIRSF" id="PIRSF006135">
    <property type="entry name" value="CobU"/>
    <property type="match status" value="1"/>
</dbReference>
<proteinExistence type="inferred from homology"/>
<reference evidence="20 21" key="1">
    <citation type="submission" date="2019-04" db="EMBL/GenBank/DDBJ databases">
        <title>Isachenkonia alkalipeptolytica gen. nov. sp. nov. a new anaerobic, alkiliphilic organothrophic bacterium capable to reduce synthesized ferrihydrite isolated from a soda lake.</title>
        <authorList>
            <person name="Toshchakov S.V."/>
            <person name="Zavarzina D.G."/>
            <person name="Zhilina T.N."/>
            <person name="Kostrikina N.A."/>
            <person name="Kublanov I.V."/>
        </authorList>
    </citation>
    <scope>NUCLEOTIDE SEQUENCE [LARGE SCALE GENOMIC DNA]</scope>
    <source>
        <strain evidence="20 21">Z-1701</strain>
    </source>
</reference>
<comment type="pathway">
    <text evidence="6">Cofactor biosynthesis; adenosylcobalamin biosynthesis; adenosylcobalamin from cob(II)yrinate a,c-diamide: step 5/7.</text>
</comment>
<gene>
    <name evidence="20" type="primary">cobU</name>
    <name evidence="20" type="ORF">ISALK_01195</name>
</gene>
<dbReference type="SUPFAM" id="SSF52540">
    <property type="entry name" value="P-loop containing nucleoside triphosphate hydrolases"/>
    <property type="match status" value="1"/>
</dbReference>
<keyword evidence="10" id="KW-0169">Cobalamin biosynthesis</keyword>
<dbReference type="GO" id="GO:0005524">
    <property type="term" value="F:ATP binding"/>
    <property type="evidence" value="ECO:0007669"/>
    <property type="project" value="UniProtKB-KW"/>
</dbReference>
<evidence type="ECO:0000256" key="14">
    <source>
        <dbReference type="ARBA" id="ARBA00022840"/>
    </source>
</evidence>
<dbReference type="EC" id="2.7.7.62" evidence="9"/>
<keyword evidence="15 19" id="KW-0342">GTP-binding</keyword>
<evidence type="ECO:0000256" key="10">
    <source>
        <dbReference type="ARBA" id="ARBA00022573"/>
    </source>
</evidence>
<comment type="pathway">
    <text evidence="5">Cofactor biosynthesis; adenosylcobalamin biosynthesis; adenosylcobalamin from cob(II)yrinate a,c-diamide: step 6/7.</text>
</comment>
<keyword evidence="12 19" id="KW-0547">Nucleotide-binding</keyword>
<sequence length="189" mass="21683">MITFITGGARSGKSSFGEALVKKAATVPADVLYIPTAKAYDEEMQDRINKHRIRRPKEWETLEMSTRFQGLEINSDFVERSVVMVDCLGVFVTNRMLLKERDFDQITANERDQMEKEIQREVKHLLDILREKEAFIVSNEVGMGLVPEYPMGRIFRDILGRINHEVAARADKVYFVVAGIPMCLKGEDR</sequence>
<feature type="active site" description="GMP-histidine intermediate" evidence="18">
    <location>
        <position position="51"/>
    </location>
</feature>
<organism evidence="20 21">
    <name type="scientific">Isachenkonia alkalipeptolytica</name>
    <dbReference type="NCBI Taxonomy" id="2565777"/>
    <lineage>
        <taxon>Bacteria</taxon>
        <taxon>Bacillati</taxon>
        <taxon>Bacillota</taxon>
        <taxon>Clostridia</taxon>
        <taxon>Eubacteriales</taxon>
        <taxon>Clostridiaceae</taxon>
        <taxon>Isachenkonia</taxon>
    </lineage>
</organism>
<comment type="similarity">
    <text evidence="7">Belongs to the CobU/CobP family.</text>
</comment>
<dbReference type="GO" id="GO:0008820">
    <property type="term" value="F:cobinamide phosphate guanylyltransferase activity"/>
    <property type="evidence" value="ECO:0007669"/>
    <property type="project" value="UniProtKB-EC"/>
</dbReference>
<dbReference type="InterPro" id="IPR003203">
    <property type="entry name" value="CobU/CobP"/>
</dbReference>
<evidence type="ECO:0000256" key="8">
    <source>
        <dbReference type="ARBA" id="ARBA00012016"/>
    </source>
</evidence>
<dbReference type="NCBIfam" id="NF004469">
    <property type="entry name" value="PRK05800.1"/>
    <property type="match status" value="1"/>
</dbReference>
<dbReference type="InterPro" id="IPR027417">
    <property type="entry name" value="P-loop_NTPase"/>
</dbReference>